<evidence type="ECO:0000313" key="1">
    <source>
        <dbReference type="EMBL" id="MBD1421222.1"/>
    </source>
</evidence>
<comment type="caution">
    <text evidence="1">The sequence shown here is derived from an EMBL/GenBank/DDBJ whole genome shotgun (WGS) entry which is preliminary data.</text>
</comment>
<keyword evidence="2" id="KW-1185">Reference proteome</keyword>
<evidence type="ECO:0000313" key="2">
    <source>
        <dbReference type="Proteomes" id="UP000651112"/>
    </source>
</evidence>
<evidence type="ECO:0008006" key="3">
    <source>
        <dbReference type="Google" id="ProtNLM"/>
    </source>
</evidence>
<proteinExistence type="predicted"/>
<organism evidence="1 2">
    <name type="scientific">Sphingobacterium chuzhouense</name>
    <dbReference type="NCBI Taxonomy" id="1742264"/>
    <lineage>
        <taxon>Bacteria</taxon>
        <taxon>Pseudomonadati</taxon>
        <taxon>Bacteroidota</taxon>
        <taxon>Sphingobacteriia</taxon>
        <taxon>Sphingobacteriales</taxon>
        <taxon>Sphingobacteriaceae</taxon>
        <taxon>Sphingobacterium</taxon>
    </lineage>
</organism>
<dbReference type="EMBL" id="JACNYL010000002">
    <property type="protein sequence ID" value="MBD1421222.1"/>
    <property type="molecule type" value="Genomic_DNA"/>
</dbReference>
<name>A0ABR7XQR6_9SPHI</name>
<reference evidence="1 2" key="1">
    <citation type="submission" date="2020-08" db="EMBL/GenBank/DDBJ databases">
        <title>Sphingobacterium sp. DN00404 isolated from aquaculture water.</title>
        <authorList>
            <person name="Zhang M."/>
        </authorList>
    </citation>
    <scope>NUCLEOTIDE SEQUENCE [LARGE SCALE GENOMIC DNA]</scope>
    <source>
        <strain evidence="1 2">KCTC 42746</strain>
    </source>
</reference>
<gene>
    <name evidence="1" type="ORF">H8B21_06515</name>
</gene>
<accession>A0ABR7XQR6</accession>
<protein>
    <recommendedName>
        <fullName evidence="3">HTH cro/C1-type domain-containing protein</fullName>
    </recommendedName>
</protein>
<dbReference type="RefSeq" id="WP_190313008.1">
    <property type="nucleotide sequence ID" value="NZ_JACNYL010000002.1"/>
</dbReference>
<dbReference type="Proteomes" id="UP000651112">
    <property type="component" value="Unassembled WGS sequence"/>
</dbReference>
<sequence length="197" mass="22415">MEKKTWYLSPIELFIITTIRSIRLELGITGEEMSTFLKKNPKYIGHIESNAHNGKYNDEVLSNVAIYITEKAKEKEKELIDNNDNTVIKTEYTIHDFYPVEILSDEKIIKKIDPIPTGSGPTGTINALIEATNFFKKAKTLAEIVAKANKVQDQNWEASNFTQVLENAVKSKNKRLEVILNDSGLNTYILPKKQKKV</sequence>